<feature type="domain" description="Solute-binding protein family 5" evidence="6">
    <location>
        <begin position="72"/>
        <end position="443"/>
    </location>
</feature>
<organism evidence="7 8">
    <name type="scientific">Teichococcus rhizosphaerae</name>
    <dbReference type="NCBI Taxonomy" id="1335062"/>
    <lineage>
        <taxon>Bacteria</taxon>
        <taxon>Pseudomonadati</taxon>
        <taxon>Pseudomonadota</taxon>
        <taxon>Alphaproteobacteria</taxon>
        <taxon>Acetobacterales</taxon>
        <taxon>Roseomonadaceae</taxon>
        <taxon>Roseomonas</taxon>
    </lineage>
</organism>
<dbReference type="Proteomes" id="UP000223527">
    <property type="component" value="Unassembled WGS sequence"/>
</dbReference>
<keyword evidence="4 5" id="KW-0732">Signal</keyword>
<evidence type="ECO:0000256" key="1">
    <source>
        <dbReference type="ARBA" id="ARBA00004418"/>
    </source>
</evidence>
<dbReference type="GO" id="GO:0015833">
    <property type="term" value="P:peptide transport"/>
    <property type="evidence" value="ECO:0007669"/>
    <property type="project" value="TreeGrafter"/>
</dbReference>
<dbReference type="Pfam" id="PF00496">
    <property type="entry name" value="SBP_bac_5"/>
    <property type="match status" value="1"/>
</dbReference>
<comment type="subcellular location">
    <subcellularLocation>
        <location evidence="1">Periplasm</location>
    </subcellularLocation>
</comment>
<feature type="signal peptide" evidence="5">
    <location>
        <begin position="1"/>
        <end position="18"/>
    </location>
</feature>
<dbReference type="InterPro" id="IPR030678">
    <property type="entry name" value="Peptide/Ni-bd"/>
</dbReference>
<evidence type="ECO:0000259" key="6">
    <source>
        <dbReference type="Pfam" id="PF00496"/>
    </source>
</evidence>
<dbReference type="EMBL" id="PDNU01000056">
    <property type="protein sequence ID" value="PHK93268.1"/>
    <property type="molecule type" value="Genomic_DNA"/>
</dbReference>
<dbReference type="GO" id="GO:0030288">
    <property type="term" value="C:outer membrane-bounded periplasmic space"/>
    <property type="evidence" value="ECO:0007669"/>
    <property type="project" value="UniProtKB-ARBA"/>
</dbReference>
<feature type="chain" id="PRO_5012496874" evidence="5">
    <location>
        <begin position="19"/>
        <end position="529"/>
    </location>
</feature>
<protein>
    <submittedName>
        <fullName evidence="7">ABC transporter substrate-binding protein</fullName>
    </submittedName>
</protein>
<dbReference type="InterPro" id="IPR039424">
    <property type="entry name" value="SBP_5"/>
</dbReference>
<proteinExistence type="inferred from homology"/>
<dbReference type="GO" id="GO:1904680">
    <property type="term" value="F:peptide transmembrane transporter activity"/>
    <property type="evidence" value="ECO:0007669"/>
    <property type="project" value="TreeGrafter"/>
</dbReference>
<keyword evidence="3" id="KW-0813">Transport</keyword>
<evidence type="ECO:0000256" key="3">
    <source>
        <dbReference type="ARBA" id="ARBA00022448"/>
    </source>
</evidence>
<dbReference type="Gene3D" id="3.40.190.10">
    <property type="entry name" value="Periplasmic binding protein-like II"/>
    <property type="match status" value="1"/>
</dbReference>
<dbReference type="PANTHER" id="PTHR30290">
    <property type="entry name" value="PERIPLASMIC BINDING COMPONENT OF ABC TRANSPORTER"/>
    <property type="match status" value="1"/>
</dbReference>
<comment type="similarity">
    <text evidence="2">Belongs to the bacterial solute-binding protein 5 family.</text>
</comment>
<dbReference type="InterPro" id="IPR000914">
    <property type="entry name" value="SBP_5_dom"/>
</dbReference>
<evidence type="ECO:0000313" key="7">
    <source>
        <dbReference type="EMBL" id="PHK93268.1"/>
    </source>
</evidence>
<dbReference type="SUPFAM" id="SSF53850">
    <property type="entry name" value="Periplasmic binding protein-like II"/>
    <property type="match status" value="1"/>
</dbReference>
<dbReference type="CDD" id="cd08498">
    <property type="entry name" value="PBP2_NikA_DppA_OppA_like_2"/>
    <property type="match status" value="1"/>
</dbReference>
<dbReference type="AlphaFoldDB" id="A0A2C6ZZN8"/>
<sequence>MISLRTATLLATPLAALAAGVAPAALQARELSIGLAAPVTSIDPHFANAAPNSSFARHIFDPLVVRAPDGRPVPNLALSWTALEDNLWEIRLRPGVKWHDGRDFTADDVVFTFGRAPNVPNSPASFGGSLRTVKAVEAVDPLTLRIATSAPTPNLPIDLAAIAIVSRHVGEGASTADYNSGKAAIGTGPYRLVSYTSGSGIEVTRNDGWWGPRQEWEKVSFRIIPNPGARTAALLSGDVELIAAPSSSDLPRLRQDGAIRIFERQGSRALFLSPDFSRAGEVPFITDNEGRPLPKNPLLDLRVRQALSHAINRQGLAERVQQGMAEATGQWMPPGAFGHNPAVPVPAFDVAKARSLLAEAGYPQGFRITLHASNDRYPADAQTAQAVAQMWSRAGIATTVETLPFATYLTRMARQEYAMVQNSWGSTTGEAGSVLLNIVHSYDQPRRLGASNDTRYSNPKLDAQIEEALSTMDAAEREKRVAAAVAASVEDLALIPMILFKNAWAARRPLAYEPRMDEQTLAMGVRREN</sequence>
<comment type="caution">
    <text evidence="7">The sequence shown here is derived from an EMBL/GenBank/DDBJ whole genome shotgun (WGS) entry which is preliminary data.</text>
</comment>
<evidence type="ECO:0000313" key="8">
    <source>
        <dbReference type="Proteomes" id="UP000223527"/>
    </source>
</evidence>
<reference evidence="7 8" key="1">
    <citation type="submission" date="2017-10" db="EMBL/GenBank/DDBJ databases">
        <authorList>
            <person name="Banno H."/>
            <person name="Chua N.-H."/>
        </authorList>
    </citation>
    <scope>NUCLEOTIDE SEQUENCE [LARGE SCALE GENOMIC DNA]</scope>
    <source>
        <strain evidence="7 8">YW11</strain>
    </source>
</reference>
<name>A0A2C6ZZN8_9PROT</name>
<keyword evidence="8" id="KW-1185">Reference proteome</keyword>
<dbReference type="PIRSF" id="PIRSF002741">
    <property type="entry name" value="MppA"/>
    <property type="match status" value="1"/>
</dbReference>
<evidence type="ECO:0000256" key="5">
    <source>
        <dbReference type="SAM" id="SignalP"/>
    </source>
</evidence>
<evidence type="ECO:0000256" key="2">
    <source>
        <dbReference type="ARBA" id="ARBA00005695"/>
    </source>
</evidence>
<dbReference type="OrthoDB" id="9773508at2"/>
<gene>
    <name evidence="7" type="ORF">CR162_19555</name>
</gene>
<accession>A0A2C6ZZN8</accession>
<evidence type="ECO:0000256" key="4">
    <source>
        <dbReference type="ARBA" id="ARBA00022729"/>
    </source>
</evidence>
<dbReference type="GO" id="GO:0043190">
    <property type="term" value="C:ATP-binding cassette (ABC) transporter complex"/>
    <property type="evidence" value="ECO:0007669"/>
    <property type="project" value="InterPro"/>
</dbReference>
<dbReference type="PANTHER" id="PTHR30290:SF9">
    <property type="entry name" value="OLIGOPEPTIDE-BINDING PROTEIN APPA"/>
    <property type="match status" value="1"/>
</dbReference>
<dbReference type="Gene3D" id="3.10.105.10">
    <property type="entry name" value="Dipeptide-binding Protein, Domain 3"/>
    <property type="match status" value="1"/>
</dbReference>